<dbReference type="Proteomes" id="UP000257109">
    <property type="component" value="Unassembled WGS sequence"/>
</dbReference>
<proteinExistence type="predicted"/>
<evidence type="ECO:0000313" key="1">
    <source>
        <dbReference type="EMBL" id="RDX75888.1"/>
    </source>
</evidence>
<protein>
    <submittedName>
        <fullName evidence="1">Uncharacterized protein</fullName>
    </submittedName>
</protein>
<evidence type="ECO:0000313" key="2">
    <source>
        <dbReference type="Proteomes" id="UP000257109"/>
    </source>
</evidence>
<reference evidence="1" key="1">
    <citation type="submission" date="2018-05" db="EMBL/GenBank/DDBJ databases">
        <title>Draft genome of Mucuna pruriens seed.</title>
        <authorList>
            <person name="Nnadi N.E."/>
            <person name="Vos R."/>
            <person name="Hasami M.H."/>
            <person name="Devisetty U.K."/>
            <person name="Aguiy J.C."/>
        </authorList>
    </citation>
    <scope>NUCLEOTIDE SEQUENCE [LARGE SCALE GENOMIC DNA]</scope>
    <source>
        <strain evidence="1">JCA_2017</strain>
    </source>
</reference>
<name>A0A371FC68_MUCPR</name>
<feature type="non-terminal residue" evidence="1">
    <location>
        <position position="1"/>
    </location>
</feature>
<dbReference type="EMBL" id="QJKJ01009688">
    <property type="protein sequence ID" value="RDX75888.1"/>
    <property type="molecule type" value="Genomic_DNA"/>
</dbReference>
<dbReference type="AlphaFoldDB" id="A0A371FC68"/>
<organism evidence="1 2">
    <name type="scientific">Mucuna pruriens</name>
    <name type="common">Velvet bean</name>
    <name type="synonym">Dolichos pruriens</name>
    <dbReference type="NCBI Taxonomy" id="157652"/>
    <lineage>
        <taxon>Eukaryota</taxon>
        <taxon>Viridiplantae</taxon>
        <taxon>Streptophyta</taxon>
        <taxon>Embryophyta</taxon>
        <taxon>Tracheophyta</taxon>
        <taxon>Spermatophyta</taxon>
        <taxon>Magnoliopsida</taxon>
        <taxon>eudicotyledons</taxon>
        <taxon>Gunneridae</taxon>
        <taxon>Pentapetalae</taxon>
        <taxon>rosids</taxon>
        <taxon>fabids</taxon>
        <taxon>Fabales</taxon>
        <taxon>Fabaceae</taxon>
        <taxon>Papilionoideae</taxon>
        <taxon>50 kb inversion clade</taxon>
        <taxon>NPAAA clade</taxon>
        <taxon>indigoferoid/millettioid clade</taxon>
        <taxon>Phaseoleae</taxon>
        <taxon>Mucuna</taxon>
    </lineage>
</organism>
<gene>
    <name evidence="1" type="ORF">CR513_44174</name>
</gene>
<sequence>MVVEFTLDTIYILRYIISRTLSLFTVVHDVFNGISLDQGSAEFDIEIRDKKGTENSVANHLSRVERESDPIPNRDEFPDEQLMQVNKTTPWFVDICNFIVASQFPPKASRLYKEKLKSDAKYYIWDDPYLWRLCNNQHLEAATMVQLEQPKKCSIAGSTSTPFSETLINSSPLVNNVKE</sequence>
<accession>A0A371FC68</accession>
<comment type="caution">
    <text evidence="1">The sequence shown here is derived from an EMBL/GenBank/DDBJ whole genome shotgun (WGS) entry which is preliminary data.</text>
</comment>
<keyword evidence="2" id="KW-1185">Reference proteome</keyword>